<keyword evidence="2 5" id="KW-0812">Transmembrane</keyword>
<evidence type="ECO:0000313" key="7">
    <source>
        <dbReference type="EMBL" id="MBK6300926.1"/>
    </source>
</evidence>
<feature type="domain" description="Major facilitator superfamily (MFS) profile" evidence="6">
    <location>
        <begin position="19"/>
        <end position="522"/>
    </location>
</feature>
<feature type="transmembrane region" description="Helical" evidence="5">
    <location>
        <begin position="495"/>
        <end position="515"/>
    </location>
</feature>
<dbReference type="InterPro" id="IPR036259">
    <property type="entry name" value="MFS_trans_sf"/>
</dbReference>
<dbReference type="Gene3D" id="1.20.1250.20">
    <property type="entry name" value="MFS general substrate transporter like domains"/>
    <property type="match status" value="2"/>
</dbReference>
<feature type="transmembrane region" description="Helical" evidence="5">
    <location>
        <begin position="425"/>
        <end position="450"/>
    </location>
</feature>
<feature type="transmembrane region" description="Helical" evidence="5">
    <location>
        <begin position="398"/>
        <end position="419"/>
    </location>
</feature>
<dbReference type="PANTHER" id="PTHR23501:SF154">
    <property type="entry name" value="MULTIDRUG-EFFLUX TRANSPORTER RV1634-RELATED"/>
    <property type="match status" value="1"/>
</dbReference>
<feature type="transmembrane region" description="Helical" evidence="5">
    <location>
        <begin position="55"/>
        <end position="73"/>
    </location>
</feature>
<feature type="transmembrane region" description="Helical" evidence="5">
    <location>
        <begin position="172"/>
        <end position="189"/>
    </location>
</feature>
<keyword evidence="4 5" id="KW-0472">Membrane</keyword>
<dbReference type="Pfam" id="PF07690">
    <property type="entry name" value="MFS_1"/>
    <property type="match status" value="1"/>
</dbReference>
<accession>A0A934X4H6</accession>
<feature type="transmembrane region" description="Helical" evidence="5">
    <location>
        <begin position="85"/>
        <end position="103"/>
    </location>
</feature>
<comment type="caution">
    <text evidence="7">The sequence shown here is derived from an EMBL/GenBank/DDBJ whole genome shotgun (WGS) entry which is preliminary data.</text>
</comment>
<feature type="transmembrane region" description="Helical" evidence="5">
    <location>
        <begin position="109"/>
        <end position="130"/>
    </location>
</feature>
<sequence>MNRAARTDAAVLPRTDRAITAALLLLTTMIAFENMAVATAMPVVAAELGALGSYGLAFSSMMTAMLLGIVLAGPWTDRAGPLPPVFVGQALFAIGAVLCGAAPSFGILLLGRVITGLGAGLVVVVEFVVIARSFAPEQRPRVFSWLSAAWILPSLIGGPIAGWLATEFNWRWVFWVIVLPALVAGGLLLQRRETLRSPGSYSAAQPTASASASASASDARRLADAAVAMGHVGALDDGALDATADAPVADPAVREAADPADDPADERRQHRRTARLGAVVAGAAGVVQLAIHERPPAVSFLTAAAVLALIAVAIAAPKLLPPGTFRSARGLPSVVLTRALLNGSFLGAFAYLPLMLTQEKGLDATSAGLVLAAGSLGWSAGSWAQGRSRRSGIDERTGLVVLGASLLAVGWAAFVGLTLGHAPVWTFAAAVAVGGLGMGLGSTTLSGLVLELSPDHEHGRASAALQLADVLGTVVGIAAATAAFGIWHTTGAHRGFVIVWIGLAALGALGIVSAARCASETSRSGDDVPHRSL</sequence>
<feature type="transmembrane region" description="Helical" evidence="5">
    <location>
        <begin position="470"/>
        <end position="489"/>
    </location>
</feature>
<dbReference type="PROSITE" id="PS50850">
    <property type="entry name" value="MFS"/>
    <property type="match status" value="1"/>
</dbReference>
<protein>
    <submittedName>
        <fullName evidence="7">MFS transporter</fullName>
    </submittedName>
</protein>
<keyword evidence="3 5" id="KW-1133">Transmembrane helix</keyword>
<dbReference type="PANTHER" id="PTHR23501">
    <property type="entry name" value="MAJOR FACILITATOR SUPERFAMILY"/>
    <property type="match status" value="1"/>
</dbReference>
<dbReference type="InterPro" id="IPR020846">
    <property type="entry name" value="MFS_dom"/>
</dbReference>
<gene>
    <name evidence="7" type="ORF">IPF40_07695</name>
    <name evidence="8" type="ORF">IPI13_00345</name>
</gene>
<feature type="transmembrane region" description="Helical" evidence="5">
    <location>
        <begin position="331"/>
        <end position="352"/>
    </location>
</feature>
<evidence type="ECO:0000313" key="8">
    <source>
        <dbReference type="EMBL" id="MBK7271673.1"/>
    </source>
</evidence>
<dbReference type="InterPro" id="IPR011701">
    <property type="entry name" value="MFS"/>
</dbReference>
<evidence type="ECO:0000256" key="2">
    <source>
        <dbReference type="ARBA" id="ARBA00022692"/>
    </source>
</evidence>
<dbReference type="EMBL" id="JADIXZ010000004">
    <property type="protein sequence ID" value="MBK6300926.1"/>
    <property type="molecule type" value="Genomic_DNA"/>
</dbReference>
<dbReference type="Proteomes" id="UP000726105">
    <property type="component" value="Unassembled WGS sequence"/>
</dbReference>
<organism evidence="7 9">
    <name type="scientific">Candidatus Phosphoribacter hodrii</name>
    <dbReference type="NCBI Taxonomy" id="2953743"/>
    <lineage>
        <taxon>Bacteria</taxon>
        <taxon>Bacillati</taxon>
        <taxon>Actinomycetota</taxon>
        <taxon>Actinomycetes</taxon>
        <taxon>Micrococcales</taxon>
        <taxon>Dermatophilaceae</taxon>
        <taxon>Candidatus Phosphoribacter</taxon>
    </lineage>
</organism>
<evidence type="ECO:0000256" key="1">
    <source>
        <dbReference type="ARBA" id="ARBA00004651"/>
    </source>
</evidence>
<dbReference type="SUPFAM" id="SSF103473">
    <property type="entry name" value="MFS general substrate transporter"/>
    <property type="match status" value="1"/>
</dbReference>
<feature type="transmembrane region" description="Helical" evidence="5">
    <location>
        <begin position="364"/>
        <end position="386"/>
    </location>
</feature>
<feature type="transmembrane region" description="Helical" evidence="5">
    <location>
        <begin position="273"/>
        <end position="291"/>
    </location>
</feature>
<evidence type="ECO:0000256" key="5">
    <source>
        <dbReference type="SAM" id="Phobius"/>
    </source>
</evidence>
<evidence type="ECO:0000313" key="10">
    <source>
        <dbReference type="Proteomes" id="UP000726105"/>
    </source>
</evidence>
<dbReference type="EMBL" id="JADJIB010000001">
    <property type="protein sequence ID" value="MBK7271673.1"/>
    <property type="molecule type" value="Genomic_DNA"/>
</dbReference>
<dbReference type="AlphaFoldDB" id="A0A934X4H6"/>
<feature type="transmembrane region" description="Helical" evidence="5">
    <location>
        <begin position="142"/>
        <end position="166"/>
    </location>
</feature>
<evidence type="ECO:0000313" key="9">
    <source>
        <dbReference type="Proteomes" id="UP000718281"/>
    </source>
</evidence>
<evidence type="ECO:0000256" key="4">
    <source>
        <dbReference type="ARBA" id="ARBA00023136"/>
    </source>
</evidence>
<dbReference type="Proteomes" id="UP000718281">
    <property type="component" value="Unassembled WGS sequence"/>
</dbReference>
<dbReference type="GO" id="GO:0022857">
    <property type="term" value="F:transmembrane transporter activity"/>
    <property type="evidence" value="ECO:0007669"/>
    <property type="project" value="InterPro"/>
</dbReference>
<comment type="subcellular location">
    <subcellularLocation>
        <location evidence="1">Cell membrane</location>
        <topology evidence="1">Multi-pass membrane protein</topology>
    </subcellularLocation>
</comment>
<name>A0A934X4H6_9MICO</name>
<dbReference type="GO" id="GO:0005886">
    <property type="term" value="C:plasma membrane"/>
    <property type="evidence" value="ECO:0007669"/>
    <property type="project" value="UniProtKB-SubCell"/>
</dbReference>
<feature type="transmembrane region" description="Helical" evidence="5">
    <location>
        <begin position="297"/>
        <end position="319"/>
    </location>
</feature>
<evidence type="ECO:0000259" key="6">
    <source>
        <dbReference type="PROSITE" id="PS50850"/>
    </source>
</evidence>
<reference evidence="9 10" key="1">
    <citation type="submission" date="2020-10" db="EMBL/GenBank/DDBJ databases">
        <title>Connecting structure to function with the recovery of over 1000 high-quality activated sludge metagenome-assembled genomes encoding full-length rRNA genes using long-read sequencing.</title>
        <authorList>
            <person name="Singleton C.M."/>
            <person name="Petriglieri F."/>
            <person name="Kristensen J.M."/>
            <person name="Kirkegaard R.H."/>
            <person name="Michaelsen T.Y."/>
            <person name="Andersen M.H."/>
            <person name="Karst S.M."/>
            <person name="Dueholm M.S."/>
            <person name="Nielsen P.H."/>
            <person name="Albertsen M."/>
        </authorList>
    </citation>
    <scope>NUCLEOTIDE SEQUENCE [LARGE SCALE GENOMIC DNA]</scope>
    <source>
        <strain evidence="7">AalE_18-Q3-R2-46_BAT3C.188</strain>
        <strain evidence="8">Ega_18-Q3-R5-49_MAXAC.001</strain>
    </source>
</reference>
<evidence type="ECO:0000256" key="3">
    <source>
        <dbReference type="ARBA" id="ARBA00022989"/>
    </source>
</evidence>
<proteinExistence type="predicted"/>